<dbReference type="Proteomes" id="UP001262754">
    <property type="component" value="Unassembled WGS sequence"/>
</dbReference>
<dbReference type="EMBL" id="JAVDRL010000009">
    <property type="protein sequence ID" value="MDR6532606.1"/>
    <property type="molecule type" value="Genomic_DNA"/>
</dbReference>
<proteinExistence type="predicted"/>
<keyword evidence="4" id="KW-1185">Reference proteome</keyword>
<evidence type="ECO:0000259" key="2">
    <source>
        <dbReference type="Pfam" id="PF13453"/>
    </source>
</evidence>
<accession>A0ABU1N3U0</accession>
<evidence type="ECO:0000313" key="3">
    <source>
        <dbReference type="EMBL" id="MDR6532606.1"/>
    </source>
</evidence>
<name>A0ABU1N3U0_9CAUL</name>
<dbReference type="InterPro" id="IPR027392">
    <property type="entry name" value="TF_Znf"/>
</dbReference>
<sequence>MPLLMCPNCDASMQAVQRASVEFDMCPQCRGVWLDRGELEKLMAMERGEPQAATPRLPDYDRPPERSDPRSDRRPDYRHDDERRHQGQGHYGHKKKRFDLFDIFD</sequence>
<protein>
    <submittedName>
        <fullName evidence="3">Zn-finger nucleic acid-binding protein</fullName>
    </submittedName>
</protein>
<gene>
    <name evidence="3" type="ORF">J2800_003364</name>
</gene>
<feature type="domain" description="Transcription factor zinc-finger" evidence="2">
    <location>
        <begin position="5"/>
        <end position="44"/>
    </location>
</feature>
<evidence type="ECO:0000313" key="4">
    <source>
        <dbReference type="Proteomes" id="UP001262754"/>
    </source>
</evidence>
<feature type="compositionally biased region" description="Basic and acidic residues" evidence="1">
    <location>
        <begin position="58"/>
        <end position="85"/>
    </location>
</feature>
<dbReference type="RefSeq" id="WP_056756392.1">
    <property type="nucleotide sequence ID" value="NZ_BMLD01000001.1"/>
</dbReference>
<organism evidence="3 4">
    <name type="scientific">Caulobacter rhizosphaerae</name>
    <dbReference type="NCBI Taxonomy" id="2010972"/>
    <lineage>
        <taxon>Bacteria</taxon>
        <taxon>Pseudomonadati</taxon>
        <taxon>Pseudomonadota</taxon>
        <taxon>Alphaproteobacteria</taxon>
        <taxon>Caulobacterales</taxon>
        <taxon>Caulobacteraceae</taxon>
        <taxon>Caulobacter</taxon>
    </lineage>
</organism>
<reference evidence="3 4" key="1">
    <citation type="submission" date="2023-07" db="EMBL/GenBank/DDBJ databases">
        <title>Sorghum-associated microbial communities from plants grown in Nebraska, USA.</title>
        <authorList>
            <person name="Schachtman D."/>
        </authorList>
    </citation>
    <scope>NUCLEOTIDE SEQUENCE [LARGE SCALE GENOMIC DNA]</scope>
    <source>
        <strain evidence="3 4">DS2154</strain>
    </source>
</reference>
<feature type="region of interest" description="Disordered" evidence="1">
    <location>
        <begin position="45"/>
        <end position="105"/>
    </location>
</feature>
<dbReference type="Pfam" id="PF13453">
    <property type="entry name" value="Zn_ribbon_TFIIB"/>
    <property type="match status" value="1"/>
</dbReference>
<evidence type="ECO:0000256" key="1">
    <source>
        <dbReference type="SAM" id="MobiDB-lite"/>
    </source>
</evidence>
<comment type="caution">
    <text evidence="3">The sequence shown here is derived from an EMBL/GenBank/DDBJ whole genome shotgun (WGS) entry which is preliminary data.</text>
</comment>